<evidence type="ECO:0000256" key="2">
    <source>
        <dbReference type="SAM" id="MobiDB-lite"/>
    </source>
</evidence>
<accession>A0A4Z2B282</accession>
<evidence type="ECO:0000256" key="1">
    <source>
        <dbReference type="ARBA" id="ARBA00022729"/>
    </source>
</evidence>
<dbReference type="InterPro" id="IPR018884">
    <property type="entry name" value="NMDAR2_C"/>
</dbReference>
<evidence type="ECO:0000256" key="3">
    <source>
        <dbReference type="SAM" id="SignalP"/>
    </source>
</evidence>
<name>A0A4Z2B282_9TELE</name>
<feature type="chain" id="PRO_5021370514" description="Glutamate [NMDA] receptor epsilon subunit C-terminal domain-containing protein" evidence="3">
    <location>
        <begin position="22"/>
        <end position="123"/>
    </location>
</feature>
<dbReference type="Pfam" id="PF10565">
    <property type="entry name" value="NMDAR2_C"/>
    <property type="match status" value="1"/>
</dbReference>
<feature type="signal peptide" evidence="3">
    <location>
        <begin position="1"/>
        <end position="21"/>
    </location>
</feature>
<dbReference type="Proteomes" id="UP000516260">
    <property type="component" value="Chromosome 8"/>
</dbReference>
<protein>
    <recommendedName>
        <fullName evidence="4">Glutamate [NMDA] receptor epsilon subunit C-terminal domain-containing protein</fullName>
    </recommendedName>
</protein>
<feature type="domain" description="Glutamate [NMDA] receptor epsilon subunit C-terminal" evidence="4">
    <location>
        <begin position="36"/>
        <end position="94"/>
    </location>
</feature>
<proteinExistence type="predicted"/>
<evidence type="ECO:0000313" key="5">
    <source>
        <dbReference type="EMBL" id="TNM86277.1"/>
    </source>
</evidence>
<evidence type="ECO:0000313" key="6">
    <source>
        <dbReference type="Proteomes" id="UP000516260"/>
    </source>
</evidence>
<feature type="region of interest" description="Disordered" evidence="2">
    <location>
        <begin position="97"/>
        <end position="123"/>
    </location>
</feature>
<gene>
    <name evidence="5" type="ORF">fugu_008548</name>
</gene>
<comment type="caution">
    <text evidence="5">The sequence shown here is derived from an EMBL/GenBank/DDBJ whole genome shotgun (WGS) entry which is preliminary data.</text>
</comment>
<reference evidence="5 6" key="1">
    <citation type="submission" date="2019-04" db="EMBL/GenBank/DDBJ databases">
        <title>The sequence and de novo assembly of Takifugu bimaculatus genome using PacBio and Hi-C technologies.</title>
        <authorList>
            <person name="Xu P."/>
            <person name="Liu B."/>
            <person name="Zhou Z."/>
        </authorList>
    </citation>
    <scope>NUCLEOTIDE SEQUENCE [LARGE SCALE GENOMIC DNA]</scope>
    <source>
        <strain evidence="5">TB-2018</strain>
        <tissue evidence="5">Muscle</tissue>
    </source>
</reference>
<keyword evidence="6" id="KW-1185">Reference proteome</keyword>
<organism evidence="5 6">
    <name type="scientific">Takifugu bimaculatus</name>
    <dbReference type="NCBI Taxonomy" id="433685"/>
    <lineage>
        <taxon>Eukaryota</taxon>
        <taxon>Metazoa</taxon>
        <taxon>Chordata</taxon>
        <taxon>Craniata</taxon>
        <taxon>Vertebrata</taxon>
        <taxon>Euteleostomi</taxon>
        <taxon>Actinopterygii</taxon>
        <taxon>Neopterygii</taxon>
        <taxon>Teleostei</taxon>
        <taxon>Neoteleostei</taxon>
        <taxon>Acanthomorphata</taxon>
        <taxon>Eupercaria</taxon>
        <taxon>Tetraodontiformes</taxon>
        <taxon>Tetradontoidea</taxon>
        <taxon>Tetraodontidae</taxon>
        <taxon>Takifugu</taxon>
    </lineage>
</organism>
<sequence>MGRVLWEAWVHLLLLAEESTAASMGYKLRKNKSTIDSPSSTMKKNMNNTHSNILRLLRTAKDMTAVPGINGSPHAALEYSHSGRDSAIYDIQEQPAQFGGPSHRLQVSTTLPTGGQHVQRLHQ</sequence>
<dbReference type="AlphaFoldDB" id="A0A4Z2B282"/>
<keyword evidence="1 3" id="KW-0732">Signal</keyword>
<dbReference type="EMBL" id="SWLE01000021">
    <property type="protein sequence ID" value="TNM86277.1"/>
    <property type="molecule type" value="Genomic_DNA"/>
</dbReference>
<evidence type="ECO:0000259" key="4">
    <source>
        <dbReference type="Pfam" id="PF10565"/>
    </source>
</evidence>